<dbReference type="CDD" id="cd00044">
    <property type="entry name" value="CysPc"/>
    <property type="match status" value="1"/>
</dbReference>
<evidence type="ECO:0000256" key="3">
    <source>
        <dbReference type="ARBA" id="ARBA00022801"/>
    </source>
</evidence>
<evidence type="ECO:0000259" key="8">
    <source>
        <dbReference type="PROSITE" id="PS50203"/>
    </source>
</evidence>
<dbReference type="InterPro" id="IPR033883">
    <property type="entry name" value="C2_III"/>
</dbReference>
<name>A0A814ELE9_9BILA</name>
<evidence type="ECO:0000259" key="7">
    <source>
        <dbReference type="PROSITE" id="PS50004"/>
    </source>
</evidence>
<dbReference type="PROSITE" id="PS00139">
    <property type="entry name" value="THIOL_PROTEASE_CYS"/>
    <property type="match status" value="1"/>
</dbReference>
<evidence type="ECO:0000313" key="10">
    <source>
        <dbReference type="Proteomes" id="UP000663879"/>
    </source>
</evidence>
<comment type="caution">
    <text evidence="9">The sequence shown here is derived from an EMBL/GenBank/DDBJ whole genome shotgun (WGS) entry which is preliminary data.</text>
</comment>
<evidence type="ECO:0000256" key="6">
    <source>
        <dbReference type="PROSITE-ProRule" id="PRU00239"/>
    </source>
</evidence>
<dbReference type="Gene3D" id="2.60.120.380">
    <property type="match status" value="1"/>
</dbReference>
<dbReference type="Pfam" id="PF01067">
    <property type="entry name" value="Calpain_III"/>
    <property type="match status" value="1"/>
</dbReference>
<dbReference type="InterPro" id="IPR022684">
    <property type="entry name" value="Calpain_cysteine_protease"/>
</dbReference>
<dbReference type="FunFam" id="3.90.70.10:FF:000001">
    <property type="entry name" value="Calpain-1 catalytic subunit"/>
    <property type="match status" value="1"/>
</dbReference>
<feature type="active site" evidence="5 6">
    <location>
        <position position="288"/>
    </location>
</feature>
<dbReference type="FunFam" id="2.60.120.380:FF:000003">
    <property type="entry name" value="Calpain 5"/>
    <property type="match status" value="1"/>
</dbReference>
<feature type="active site" evidence="5 6">
    <location>
        <position position="87"/>
    </location>
</feature>
<evidence type="ECO:0000313" key="9">
    <source>
        <dbReference type="EMBL" id="CAF0971074.1"/>
    </source>
</evidence>
<reference evidence="9" key="1">
    <citation type="submission" date="2021-02" db="EMBL/GenBank/DDBJ databases">
        <authorList>
            <person name="Nowell W R."/>
        </authorList>
    </citation>
    <scope>NUCLEOTIDE SEQUENCE</scope>
    <source>
        <strain evidence="9">Ploen Becks lab</strain>
    </source>
</reference>
<evidence type="ECO:0000256" key="4">
    <source>
        <dbReference type="ARBA" id="ARBA00022807"/>
    </source>
</evidence>
<dbReference type="SUPFAM" id="SSF49758">
    <property type="entry name" value="Calpain large subunit, middle domain (domain III)"/>
    <property type="match status" value="1"/>
</dbReference>
<dbReference type="Pfam" id="PF00648">
    <property type="entry name" value="Peptidase_C2"/>
    <property type="match status" value="1"/>
</dbReference>
<feature type="domain" description="C2" evidence="7">
    <location>
        <begin position="499"/>
        <end position="618"/>
    </location>
</feature>
<dbReference type="InterPro" id="IPR008551">
    <property type="entry name" value="TANGO2"/>
</dbReference>
<keyword evidence="3 6" id="KW-0378">Hydrolase</keyword>
<dbReference type="GO" id="GO:0006508">
    <property type="term" value="P:proteolysis"/>
    <property type="evidence" value="ECO:0007669"/>
    <property type="project" value="UniProtKB-KW"/>
</dbReference>
<dbReference type="PRINTS" id="PR00704">
    <property type="entry name" value="CALPAIN"/>
</dbReference>
<dbReference type="Gene3D" id="2.60.40.150">
    <property type="entry name" value="C2 domain"/>
    <property type="match status" value="1"/>
</dbReference>
<dbReference type="InterPro" id="IPR000008">
    <property type="entry name" value="C2_dom"/>
</dbReference>
<keyword evidence="10" id="KW-1185">Reference proteome</keyword>
<keyword evidence="2 6" id="KW-0645">Protease</keyword>
<evidence type="ECO:0000256" key="1">
    <source>
        <dbReference type="ARBA" id="ARBA00007623"/>
    </source>
</evidence>
<dbReference type="PROSITE" id="PS50004">
    <property type="entry name" value="C2"/>
    <property type="match status" value="1"/>
</dbReference>
<dbReference type="InterPro" id="IPR022683">
    <property type="entry name" value="Calpain_III"/>
</dbReference>
<dbReference type="Gene3D" id="3.90.70.10">
    <property type="entry name" value="Cysteine proteinases"/>
    <property type="match status" value="1"/>
</dbReference>
<dbReference type="PANTHER" id="PTHR10183:SF379">
    <property type="entry name" value="CALPAIN-5"/>
    <property type="match status" value="1"/>
</dbReference>
<dbReference type="Pfam" id="PF00168">
    <property type="entry name" value="C2"/>
    <property type="match status" value="1"/>
</dbReference>
<dbReference type="InterPro" id="IPR038765">
    <property type="entry name" value="Papain-like_cys_pep_sf"/>
</dbReference>
<dbReference type="GO" id="GO:0004198">
    <property type="term" value="F:calcium-dependent cysteine-type endopeptidase activity"/>
    <property type="evidence" value="ECO:0007669"/>
    <property type="project" value="InterPro"/>
</dbReference>
<dbReference type="InterPro" id="IPR001300">
    <property type="entry name" value="Peptidase_C2_calpain_cat"/>
</dbReference>
<feature type="domain" description="Calpain catalytic" evidence="8">
    <location>
        <begin position="32"/>
        <end position="347"/>
    </location>
</feature>
<evidence type="ECO:0000256" key="2">
    <source>
        <dbReference type="ARBA" id="ARBA00022670"/>
    </source>
</evidence>
<proteinExistence type="inferred from homology"/>
<feature type="active site" evidence="5 6">
    <location>
        <position position="254"/>
    </location>
</feature>
<comment type="similarity">
    <text evidence="1">Belongs to the peptidase C2 family.</text>
</comment>
<evidence type="ECO:0000256" key="5">
    <source>
        <dbReference type="PIRSR" id="PIRSR622684-1"/>
    </source>
</evidence>
<dbReference type="InterPro" id="IPR000169">
    <property type="entry name" value="Pept_cys_AS"/>
</dbReference>
<dbReference type="InterPro" id="IPR035892">
    <property type="entry name" value="C2_domain_sf"/>
</dbReference>
<dbReference type="SMART" id="SM00230">
    <property type="entry name" value="CysPc"/>
    <property type="match status" value="1"/>
</dbReference>
<dbReference type="PANTHER" id="PTHR10183">
    <property type="entry name" value="CALPAIN"/>
    <property type="match status" value="1"/>
</dbReference>
<dbReference type="InterPro" id="IPR036213">
    <property type="entry name" value="Calpain_III_sf"/>
</dbReference>
<protein>
    <submittedName>
        <fullName evidence="9">Uncharacterized protein</fullName>
    </submittedName>
</protein>
<dbReference type="InterPro" id="IPR022682">
    <property type="entry name" value="Calpain_domain_III"/>
</dbReference>
<gene>
    <name evidence="9" type="ORF">OXX778_LOCUS14921</name>
</gene>
<dbReference type="GO" id="GO:0005737">
    <property type="term" value="C:cytoplasm"/>
    <property type="evidence" value="ECO:0007669"/>
    <property type="project" value="TreeGrafter"/>
</dbReference>
<dbReference type="SUPFAM" id="SSF49562">
    <property type="entry name" value="C2 domain (Calcium/lipid-binding domain, CaLB)"/>
    <property type="match status" value="1"/>
</dbReference>
<dbReference type="SMART" id="SM00720">
    <property type="entry name" value="calpain_III"/>
    <property type="match status" value="1"/>
</dbReference>
<organism evidence="9 10">
    <name type="scientific">Brachionus calyciflorus</name>
    <dbReference type="NCBI Taxonomy" id="104777"/>
    <lineage>
        <taxon>Eukaryota</taxon>
        <taxon>Metazoa</taxon>
        <taxon>Spiralia</taxon>
        <taxon>Gnathifera</taxon>
        <taxon>Rotifera</taxon>
        <taxon>Eurotatoria</taxon>
        <taxon>Monogononta</taxon>
        <taxon>Pseudotrocha</taxon>
        <taxon>Ploima</taxon>
        <taxon>Brachionidae</taxon>
        <taxon>Brachionus</taxon>
    </lineage>
</organism>
<dbReference type="SUPFAM" id="SSF54001">
    <property type="entry name" value="Cysteine proteinases"/>
    <property type="match status" value="1"/>
</dbReference>
<dbReference type="AlphaFoldDB" id="A0A814ELE9"/>
<dbReference type="CDD" id="cd00214">
    <property type="entry name" value="Calpain_III"/>
    <property type="match status" value="1"/>
</dbReference>
<sequence>MSNNSQILNALSKFTKQNYDRIKSECLGQKKLFVDDLFLPNDRSLFLKGNKLKGVVWKRPHEICKEPKLVTDGAQSRDVNQGQLGNCWFVAALSVLASEKKIWNKVIPDYESQEINTKNYAGIFKFRFWHFGKWIEVVVDDLLPTLNNRLIFTHSSSKNEFWSSLVEKAYAKLNGCYEHLDGGNLAEALQDFTGGICESIQIDSRDYTNQEKLDNLFEIMKKAFERTSLMACAINIKSKWEIEQKLSCGLVKGHAYGITKIQQMAIKGNSFFSFLTAKEKLQMIRLKNPWGAEEWLGAWSDNSPEWKKVPKSEREKMGLNFDNDGEFWMEFSDFLRYFNEVSICRTINTSLMTIRKTWYESEVFGNWLRPDRAGGCINFRDTFCNNPQYLFDLENDSDKPDEILVNLDQLGQRYLGKDNLTIGFFIMRVEDNRKYRLHRPKPKTTSSTYINTRSVFLRTKLLTGRYVIVPSTFDPNIEGKFLLRIYTDNSINFRELKKECPMPFFKSCNPFAKYASCVTSLLVKSASNLSNPNSNGTLDTYVILKCEGKEVSSRVVKDSLFPEWNVSGIFYRYNQRKPIEIQVWIRNAFKDDLYGSVVLDAKPNNKHVLLECSISGTPHAKGLIKMELQSMTNITAFSFKKYFAESCISFYCINSCGASNDGINRGYKLILANNRDESIYRPTIPASFWPTKFSNAKSNDFIYLPCNQNSKTDELCVFGALDIAKGSPPDYYSTWLAINERGSIGNLLFYMQPSSHIIERQNRGIIIGSYLRNSSWESVDNFMDYLTYVKSDFKPFNYVQLEMSKINGKYSIYYVNNNNSKTYKKLNSNERDMFIFGLSNSDSDEPFNKVLKGKEEFKNIIENYGKYLNKQKMVDEIIKLLMNKNQNYPDTTLKSYLNQADDQDLKGISQVSADYGNYWKNAHSRTSTLILIDHDDNVEYFEYNMTKFDQESSKWEMNSFSFKLKPIYKNKSSSNRFSIFILLVSFFKIFIL</sequence>
<dbReference type="PROSITE" id="PS50203">
    <property type="entry name" value="CALPAIN_CAT"/>
    <property type="match status" value="1"/>
</dbReference>
<dbReference type="Proteomes" id="UP000663879">
    <property type="component" value="Unassembled WGS sequence"/>
</dbReference>
<accession>A0A814ELE9</accession>
<keyword evidence="4 6" id="KW-0788">Thiol protease</keyword>
<dbReference type="Pfam" id="PF05742">
    <property type="entry name" value="TANGO2"/>
    <property type="match status" value="2"/>
</dbReference>
<dbReference type="SMART" id="SM00239">
    <property type="entry name" value="C2"/>
    <property type="match status" value="1"/>
</dbReference>
<dbReference type="EMBL" id="CAJNOC010003174">
    <property type="protein sequence ID" value="CAF0971074.1"/>
    <property type="molecule type" value="Genomic_DNA"/>
</dbReference>
<dbReference type="OrthoDB" id="424753at2759"/>